<protein>
    <submittedName>
        <fullName evidence="3">Uncharacterized protein</fullName>
    </submittedName>
</protein>
<comment type="caution">
    <text evidence="3">The sequence shown here is derived from an EMBL/GenBank/DDBJ whole genome shotgun (WGS) entry which is preliminary data.</text>
</comment>
<evidence type="ECO:0000313" key="4">
    <source>
        <dbReference type="Proteomes" id="UP001596043"/>
    </source>
</evidence>
<dbReference type="RefSeq" id="WP_379976983.1">
    <property type="nucleotide sequence ID" value="NZ_JBHSFV010000001.1"/>
</dbReference>
<keyword evidence="2" id="KW-0472">Membrane</keyword>
<keyword evidence="2" id="KW-0812">Transmembrane</keyword>
<proteinExistence type="predicted"/>
<evidence type="ECO:0000256" key="1">
    <source>
        <dbReference type="SAM" id="MobiDB-lite"/>
    </source>
</evidence>
<organism evidence="3 4">
    <name type="scientific">Dokdonia ponticola</name>
    <dbReference type="NCBI Taxonomy" id="2041041"/>
    <lineage>
        <taxon>Bacteria</taxon>
        <taxon>Pseudomonadati</taxon>
        <taxon>Bacteroidota</taxon>
        <taxon>Flavobacteriia</taxon>
        <taxon>Flavobacteriales</taxon>
        <taxon>Flavobacteriaceae</taxon>
        <taxon>Dokdonia</taxon>
    </lineage>
</organism>
<feature type="transmembrane region" description="Helical" evidence="2">
    <location>
        <begin position="166"/>
        <end position="187"/>
    </location>
</feature>
<gene>
    <name evidence="3" type="ORF">ACFO3O_02725</name>
</gene>
<feature type="compositionally biased region" description="Basic and acidic residues" evidence="1">
    <location>
        <begin position="122"/>
        <end position="162"/>
    </location>
</feature>
<dbReference type="EMBL" id="JBHSFV010000001">
    <property type="protein sequence ID" value="MFC4632802.1"/>
    <property type="molecule type" value="Genomic_DNA"/>
</dbReference>
<evidence type="ECO:0000313" key="3">
    <source>
        <dbReference type="EMBL" id="MFC4632802.1"/>
    </source>
</evidence>
<sequence>MANKTKQLKYNQAIDDISYLILHYPLELQQLLRVYGITFRDRPSHKALINETVELMKDDNSAFAKALAELISRLAGREDEFWGAVAKGAVGILGGLFKKKKRRSSGGSSNAAAAAAAQAAAAKRDMERRMQQMREEQRRRDEERRQAEERRREEQKRKEAEAKKKTNMMLMIGGGVVVLGIGAAILMKSNQPPMPYGGQRAQMPQQL</sequence>
<name>A0ABV9HSN9_9FLAO</name>
<accession>A0ABV9HSN9</accession>
<feature type="region of interest" description="Disordered" evidence="1">
    <location>
        <begin position="103"/>
        <end position="162"/>
    </location>
</feature>
<dbReference type="Proteomes" id="UP001596043">
    <property type="component" value="Unassembled WGS sequence"/>
</dbReference>
<keyword evidence="2" id="KW-1133">Transmembrane helix</keyword>
<reference evidence="4" key="1">
    <citation type="journal article" date="2019" name="Int. J. Syst. Evol. Microbiol.">
        <title>The Global Catalogue of Microorganisms (GCM) 10K type strain sequencing project: providing services to taxonomists for standard genome sequencing and annotation.</title>
        <authorList>
            <consortium name="The Broad Institute Genomics Platform"/>
            <consortium name="The Broad Institute Genome Sequencing Center for Infectious Disease"/>
            <person name="Wu L."/>
            <person name="Ma J."/>
        </authorList>
    </citation>
    <scope>NUCLEOTIDE SEQUENCE [LARGE SCALE GENOMIC DNA]</scope>
    <source>
        <strain evidence="4">YJ-61-S</strain>
    </source>
</reference>
<keyword evidence="4" id="KW-1185">Reference proteome</keyword>
<evidence type="ECO:0000256" key="2">
    <source>
        <dbReference type="SAM" id="Phobius"/>
    </source>
</evidence>
<feature type="compositionally biased region" description="Low complexity" evidence="1">
    <location>
        <begin position="105"/>
        <end position="121"/>
    </location>
</feature>